<evidence type="ECO:0000256" key="1">
    <source>
        <dbReference type="ARBA" id="ARBA00022630"/>
    </source>
</evidence>
<accession>A0A2U8QRV2</accession>
<dbReference type="GO" id="GO:0010181">
    <property type="term" value="F:FMN binding"/>
    <property type="evidence" value="ECO:0007669"/>
    <property type="project" value="UniProtKB-UniRule"/>
</dbReference>
<comment type="subunit">
    <text evidence="6">Homodimer.</text>
</comment>
<sequence length="205" mass="23453">MKKTLVVTYTPRIDSNTKKLVDYFLDYNQDNTNIKILDLTETTPDLLLQENLNLFLKRNYGGIALEDEEVRILEKNDFMLQQVLDADYVVLAYPMYNFSLPATVKAWIDGITQAGKTFKLTETGYKGLCENKKALVLMTTGSDFSVEPVKSMNYATPLISQQFDFIGIPTEHITAFGLQQYPEKVFSILEDSKQEIKSLSDIWYS</sequence>
<name>A0A2U8QRV2_9FLAO</name>
<dbReference type="InterPro" id="IPR029039">
    <property type="entry name" value="Flavoprotein-like_sf"/>
</dbReference>
<comment type="caution">
    <text evidence="6">Lacks conserved residue(s) required for the propagation of feature annotation.</text>
</comment>
<dbReference type="EC" id="1.6.5.-" evidence="6"/>
<dbReference type="GO" id="GO:0009055">
    <property type="term" value="F:electron transfer activity"/>
    <property type="evidence" value="ECO:0007669"/>
    <property type="project" value="UniProtKB-UniRule"/>
</dbReference>
<dbReference type="Proteomes" id="UP000245429">
    <property type="component" value="Chromosome"/>
</dbReference>
<dbReference type="HAMAP" id="MF_01216">
    <property type="entry name" value="Azoreductase_type1"/>
    <property type="match status" value="1"/>
</dbReference>
<keyword evidence="9" id="KW-1185">Reference proteome</keyword>
<evidence type="ECO:0000313" key="9">
    <source>
        <dbReference type="Proteomes" id="UP000245429"/>
    </source>
</evidence>
<feature type="binding site" evidence="6">
    <location>
        <begin position="95"/>
        <end position="98"/>
    </location>
    <ligand>
        <name>FMN</name>
        <dbReference type="ChEBI" id="CHEBI:58210"/>
    </ligand>
</feature>
<dbReference type="OrthoDB" id="9805013at2"/>
<dbReference type="GO" id="GO:0016652">
    <property type="term" value="F:oxidoreductase activity, acting on NAD(P)H as acceptor"/>
    <property type="evidence" value="ECO:0007669"/>
    <property type="project" value="UniProtKB-UniRule"/>
</dbReference>
<dbReference type="PANTHER" id="PTHR43741:SF4">
    <property type="entry name" value="FMN-DEPENDENT NADH:QUINONE OXIDOREDUCTASE"/>
    <property type="match status" value="1"/>
</dbReference>
<evidence type="ECO:0000256" key="5">
    <source>
        <dbReference type="ARBA" id="ARBA00048542"/>
    </source>
</evidence>
<dbReference type="GO" id="GO:0016655">
    <property type="term" value="F:oxidoreductase activity, acting on NAD(P)H, quinone or similar compound as acceptor"/>
    <property type="evidence" value="ECO:0007669"/>
    <property type="project" value="InterPro"/>
</dbReference>
<dbReference type="SUPFAM" id="SSF52218">
    <property type="entry name" value="Flavoproteins"/>
    <property type="match status" value="1"/>
</dbReference>
<dbReference type="PANTHER" id="PTHR43741">
    <property type="entry name" value="FMN-DEPENDENT NADH-AZOREDUCTASE 1"/>
    <property type="match status" value="1"/>
</dbReference>
<comment type="similarity">
    <text evidence="6">Belongs to the azoreductase type 1 family.</text>
</comment>
<keyword evidence="1 6" id="KW-0285">Flavoprotein</keyword>
<comment type="catalytic activity">
    <reaction evidence="5">
        <text>N,N-dimethyl-1,4-phenylenediamine + anthranilate + 2 NAD(+) = 2-(4-dimethylaminophenyl)diazenylbenzoate + 2 NADH + 2 H(+)</text>
        <dbReference type="Rhea" id="RHEA:55872"/>
        <dbReference type="ChEBI" id="CHEBI:15378"/>
        <dbReference type="ChEBI" id="CHEBI:15783"/>
        <dbReference type="ChEBI" id="CHEBI:16567"/>
        <dbReference type="ChEBI" id="CHEBI:57540"/>
        <dbReference type="ChEBI" id="CHEBI:57945"/>
        <dbReference type="ChEBI" id="CHEBI:71579"/>
        <dbReference type="EC" id="1.7.1.17"/>
    </reaction>
    <physiologicalReaction direction="right-to-left" evidence="5">
        <dbReference type="Rhea" id="RHEA:55874"/>
    </physiologicalReaction>
</comment>
<evidence type="ECO:0000256" key="2">
    <source>
        <dbReference type="ARBA" id="ARBA00022643"/>
    </source>
</evidence>
<evidence type="ECO:0000259" key="7">
    <source>
        <dbReference type="Pfam" id="PF02525"/>
    </source>
</evidence>
<dbReference type="Pfam" id="PF02525">
    <property type="entry name" value="Flavodoxin_2"/>
    <property type="match status" value="1"/>
</dbReference>
<dbReference type="InterPro" id="IPR023048">
    <property type="entry name" value="NADH:quinone_OxRdtase_FMN_depd"/>
</dbReference>
<evidence type="ECO:0000256" key="3">
    <source>
        <dbReference type="ARBA" id="ARBA00023002"/>
    </source>
</evidence>
<dbReference type="KEGG" id="fse:DI487_02740"/>
<comment type="function">
    <text evidence="6">Quinone reductase that provides resistance to thiol-specific stress caused by electrophilic quinones.</text>
</comment>
<feature type="domain" description="Flavodoxin-like fold" evidence="7">
    <location>
        <begin position="2"/>
        <end position="197"/>
    </location>
</feature>
<keyword evidence="4 6" id="KW-0520">NAD</keyword>
<evidence type="ECO:0000256" key="4">
    <source>
        <dbReference type="ARBA" id="ARBA00023027"/>
    </source>
</evidence>
<protein>
    <recommendedName>
        <fullName evidence="6">FMN dependent NADH:quinone oxidoreductase</fullName>
        <ecNumber evidence="6">1.6.5.-</ecNumber>
    </recommendedName>
    <alternativeName>
        <fullName evidence="6">Azo-dye reductase</fullName>
    </alternativeName>
    <alternativeName>
        <fullName evidence="6">FMN-dependent NADH-azo compound oxidoreductase</fullName>
    </alternativeName>
    <alternativeName>
        <fullName evidence="6">FMN-dependent NADH-azoreductase</fullName>
        <ecNumber evidence="6">1.7.1.17</ecNumber>
    </alternativeName>
</protein>
<organism evidence="8 9">
    <name type="scientific">Flavobacterium sediminis</name>
    <dbReference type="NCBI Taxonomy" id="2201181"/>
    <lineage>
        <taxon>Bacteria</taxon>
        <taxon>Pseudomonadati</taxon>
        <taxon>Bacteroidota</taxon>
        <taxon>Flavobacteriia</taxon>
        <taxon>Flavobacteriales</taxon>
        <taxon>Flavobacteriaceae</taxon>
        <taxon>Flavobacterium</taxon>
    </lineage>
</organism>
<keyword evidence="2 6" id="KW-0288">FMN</keyword>
<evidence type="ECO:0000256" key="6">
    <source>
        <dbReference type="HAMAP-Rule" id="MF_01216"/>
    </source>
</evidence>
<proteinExistence type="inferred from homology"/>
<gene>
    <name evidence="6" type="primary">azoR</name>
    <name evidence="8" type="ORF">DI487_02740</name>
</gene>
<evidence type="ECO:0000313" key="8">
    <source>
        <dbReference type="EMBL" id="AWM12890.1"/>
    </source>
</evidence>
<dbReference type="InterPro" id="IPR050104">
    <property type="entry name" value="FMN-dep_NADH:Q_OxRdtase_AzoR1"/>
</dbReference>
<dbReference type="EMBL" id="CP029463">
    <property type="protein sequence ID" value="AWM12890.1"/>
    <property type="molecule type" value="Genomic_DNA"/>
</dbReference>
<reference evidence="8 9" key="1">
    <citation type="submission" date="2018-05" db="EMBL/GenBank/DDBJ databases">
        <title>Flavobacterium sp. MEBiC07310.</title>
        <authorList>
            <person name="Baek K."/>
        </authorList>
    </citation>
    <scope>NUCLEOTIDE SEQUENCE [LARGE SCALE GENOMIC DNA]</scope>
    <source>
        <strain evidence="8 9">MEBiC07310</strain>
    </source>
</reference>
<dbReference type="Gene3D" id="3.40.50.360">
    <property type="match status" value="1"/>
</dbReference>
<comment type="cofactor">
    <cofactor evidence="6">
        <name>FMN</name>
        <dbReference type="ChEBI" id="CHEBI:58210"/>
    </cofactor>
    <text evidence="6">Binds 1 FMN per subunit.</text>
</comment>
<dbReference type="InterPro" id="IPR003680">
    <property type="entry name" value="Flavodoxin_fold"/>
</dbReference>
<dbReference type="EC" id="1.7.1.17" evidence="6"/>
<comment type="catalytic activity">
    <reaction evidence="6">
        <text>2 a quinone + NADH + H(+) = 2 a 1,4-benzosemiquinone + NAD(+)</text>
        <dbReference type="Rhea" id="RHEA:65952"/>
        <dbReference type="ChEBI" id="CHEBI:15378"/>
        <dbReference type="ChEBI" id="CHEBI:57540"/>
        <dbReference type="ChEBI" id="CHEBI:57945"/>
        <dbReference type="ChEBI" id="CHEBI:132124"/>
        <dbReference type="ChEBI" id="CHEBI:134225"/>
    </reaction>
</comment>
<keyword evidence="3 6" id="KW-0560">Oxidoreductase</keyword>
<comment type="function">
    <text evidence="6">Also exhibits azoreductase activity. Catalyzes the reductive cleavage of the azo bond in aromatic azo compounds to the corresponding amines.</text>
</comment>
<dbReference type="RefSeq" id="WP_109568298.1">
    <property type="nucleotide sequence ID" value="NZ_CP029463.1"/>
</dbReference>
<dbReference type="AlphaFoldDB" id="A0A2U8QRV2"/>